<proteinExistence type="predicted"/>
<dbReference type="EMBL" id="CP016172">
    <property type="protein sequence ID" value="ANN76751.1"/>
    <property type="molecule type" value="Genomic_DNA"/>
</dbReference>
<dbReference type="GO" id="GO:0030254">
    <property type="term" value="P:protein secretion by the type III secretion system"/>
    <property type="evidence" value="ECO:0007669"/>
    <property type="project" value="InterPro"/>
</dbReference>
<dbReference type="STRING" id="463014.BAU07_06175"/>
<dbReference type="Gene3D" id="3.30.1460.10">
    <property type="match status" value="1"/>
</dbReference>
<dbReference type="InterPro" id="IPR010261">
    <property type="entry name" value="Tir_chaperone"/>
</dbReference>
<keyword evidence="2" id="KW-1185">Reference proteome</keyword>
<dbReference type="Proteomes" id="UP000091926">
    <property type="component" value="Chromosome"/>
</dbReference>
<reference evidence="1 2" key="1">
    <citation type="submission" date="2016-06" db="EMBL/GenBank/DDBJ databases">
        <title>Complete genome sequences of Bordetella bronchialis and Bordetella flabilis.</title>
        <authorList>
            <person name="LiPuma J.J."/>
            <person name="Spilker T."/>
        </authorList>
    </citation>
    <scope>NUCLEOTIDE SEQUENCE [LARGE SCALE GENOMIC DNA]</scope>
    <source>
        <strain evidence="1 2">AU10664</strain>
    </source>
</reference>
<protein>
    <recommendedName>
        <fullName evidence="3">Molecular chaperone Tir</fullName>
    </recommendedName>
</protein>
<dbReference type="SUPFAM" id="SSF69635">
    <property type="entry name" value="Type III secretory system chaperone-like"/>
    <property type="match status" value="1"/>
</dbReference>
<dbReference type="Pfam" id="PF05932">
    <property type="entry name" value="CesT"/>
    <property type="match status" value="1"/>
</dbReference>
<dbReference type="RefSeq" id="WP_066655020.1">
    <property type="nucleotide sequence ID" value="NZ_CBCSCL010000017.1"/>
</dbReference>
<accession>A0A193GBB5</accession>
<dbReference type="CDD" id="cd16364">
    <property type="entry name" value="T3SC_I-like"/>
    <property type="match status" value="1"/>
</dbReference>
<sequence>MDARSLIALFGEESGVPLVLGDSGTIDLIFENDITLTLEHDDPQDILHAYVVIGNEPLETDQCLALYRALLSANAFGHETEGATLSLDERTGEVLLTRRLELADAAVSQLRRIVETMVDVAVAWRERINAPSSSDALSGSAAIAAPLQGRRPGLRA</sequence>
<organism evidence="1 2">
    <name type="scientific">Bordetella flabilis</name>
    <dbReference type="NCBI Taxonomy" id="463014"/>
    <lineage>
        <taxon>Bacteria</taxon>
        <taxon>Pseudomonadati</taxon>
        <taxon>Pseudomonadota</taxon>
        <taxon>Betaproteobacteria</taxon>
        <taxon>Burkholderiales</taxon>
        <taxon>Alcaligenaceae</taxon>
        <taxon>Bordetella</taxon>
    </lineage>
</organism>
<name>A0A193GBB5_9BORD</name>
<evidence type="ECO:0000313" key="2">
    <source>
        <dbReference type="Proteomes" id="UP000091926"/>
    </source>
</evidence>
<gene>
    <name evidence="1" type="ORF">BAU07_06175</name>
</gene>
<evidence type="ECO:0000313" key="1">
    <source>
        <dbReference type="EMBL" id="ANN76751.1"/>
    </source>
</evidence>
<dbReference type="AlphaFoldDB" id="A0A193GBB5"/>
<dbReference type="KEGG" id="bfz:BAU07_06175"/>
<evidence type="ECO:0008006" key="3">
    <source>
        <dbReference type="Google" id="ProtNLM"/>
    </source>
</evidence>